<proteinExistence type="predicted"/>
<feature type="compositionally biased region" description="Polar residues" evidence="1">
    <location>
        <begin position="75"/>
        <end position="88"/>
    </location>
</feature>
<organism evidence="2 3">
    <name type="scientific">Cyclotella cryptica</name>
    <dbReference type="NCBI Taxonomy" id="29204"/>
    <lineage>
        <taxon>Eukaryota</taxon>
        <taxon>Sar</taxon>
        <taxon>Stramenopiles</taxon>
        <taxon>Ochrophyta</taxon>
        <taxon>Bacillariophyta</taxon>
        <taxon>Coscinodiscophyceae</taxon>
        <taxon>Thalassiosirophycidae</taxon>
        <taxon>Stephanodiscales</taxon>
        <taxon>Stephanodiscaceae</taxon>
        <taxon>Cyclotella</taxon>
    </lineage>
</organism>
<dbReference type="Proteomes" id="UP001516023">
    <property type="component" value="Unassembled WGS sequence"/>
</dbReference>
<dbReference type="EMBL" id="JABMIG020000112">
    <property type="protein sequence ID" value="KAL3791623.1"/>
    <property type="molecule type" value="Genomic_DNA"/>
</dbReference>
<reference evidence="2 3" key="1">
    <citation type="journal article" date="2020" name="G3 (Bethesda)">
        <title>Improved Reference Genome for Cyclotella cryptica CCMP332, a Model for Cell Wall Morphogenesis, Salinity Adaptation, and Lipid Production in Diatoms (Bacillariophyta).</title>
        <authorList>
            <person name="Roberts W.R."/>
            <person name="Downey K.M."/>
            <person name="Ruck E.C."/>
            <person name="Traller J.C."/>
            <person name="Alverson A.J."/>
        </authorList>
    </citation>
    <scope>NUCLEOTIDE SEQUENCE [LARGE SCALE GENOMIC DNA]</scope>
    <source>
        <strain evidence="2 3">CCMP332</strain>
    </source>
</reference>
<evidence type="ECO:0000256" key="1">
    <source>
        <dbReference type="SAM" id="MobiDB-lite"/>
    </source>
</evidence>
<sequence>MLSVPRGRRRKKPANSQWNRREGGSVRHSSSENGVDDVGWFNGNDEVDAFLTRRDDEIEESAQKSTNNRKRKNLETNSNHNHTISTRSKTGDGSVIAHHQLLHLREIGMFRQTASRKWIIGKLPVGRGCKTSWKTLALCRPAPTLPATSFNEHDSIRSSCGSVPIYNIHNFSSTQNHSSSASCDTDTSGIGGVQLHKLVWRTKQIIPFSMMKTPICDAILAIDRSGGYLIGVGGEDSFMRSRDESRESHHPRLSLKFYGVPSPDRLHQCQQYATGQCLVSPLIHTVPLLLERSGRSEDRNLLSFGDHSSPMAETPLRILLSDDETLGVAFLCHSTETSSEDEENLGSIVIFEMPSIISRDSGNTLTRSFRCCNVRIGGWNSFTMRNSLWPTNIIPVRGKNWHVPPKRGKGVLCDSFRKTLSAHIFFNDEDDGFRLTWMSTCGMMTPVYQTSNTVQSHSPCGIQSSRKDIVTFPEEDVWEMSVSHSATGQCYKDTHLSDGTGLELAFQVYLRVDALLSDILERRKQSSLFAKSPYQSQHVCFMPDFCYNLVSVAADRVELILVIVFGNKEKLMHAKKVVPSALGVFVKLNLYDQSYDELAWVSWLGANDINSMKSWCKSLALNWRMRECRVGIFCADTLISDSFPNWVCGTHEFNCNEDLSDDINVSLWTEYAKKKKLADRTKSQILAPKAVSMSSLYPCCDVVSNCAVLSAIPLMRMKSRNSPIEVVYG</sequence>
<gene>
    <name evidence="2" type="ORF">HJC23_012213</name>
</gene>
<keyword evidence="3" id="KW-1185">Reference proteome</keyword>
<comment type="caution">
    <text evidence="2">The sequence shown here is derived from an EMBL/GenBank/DDBJ whole genome shotgun (WGS) entry which is preliminary data.</text>
</comment>
<feature type="region of interest" description="Disordered" evidence="1">
    <location>
        <begin position="1"/>
        <end position="92"/>
    </location>
</feature>
<feature type="compositionally biased region" description="Basic residues" evidence="1">
    <location>
        <begin position="1"/>
        <end position="13"/>
    </location>
</feature>
<name>A0ABD3PU96_9STRA</name>
<dbReference type="AlphaFoldDB" id="A0ABD3PU96"/>
<protein>
    <submittedName>
        <fullName evidence="2">Uncharacterized protein</fullName>
    </submittedName>
</protein>
<evidence type="ECO:0000313" key="3">
    <source>
        <dbReference type="Proteomes" id="UP001516023"/>
    </source>
</evidence>
<accession>A0ABD3PU96</accession>
<evidence type="ECO:0000313" key="2">
    <source>
        <dbReference type="EMBL" id="KAL3791623.1"/>
    </source>
</evidence>